<name>A0A538T3Y9_UNCEI</name>
<organism evidence="4 5">
    <name type="scientific">Eiseniibacteriota bacterium</name>
    <dbReference type="NCBI Taxonomy" id="2212470"/>
    <lineage>
        <taxon>Bacteria</taxon>
        <taxon>Candidatus Eiseniibacteriota</taxon>
    </lineage>
</organism>
<feature type="domain" description="Mce/MlaD" evidence="3">
    <location>
        <begin position="76"/>
        <end position="150"/>
    </location>
</feature>
<dbReference type="EMBL" id="VBOW01000036">
    <property type="protein sequence ID" value="TMQ58335.1"/>
    <property type="molecule type" value="Genomic_DNA"/>
</dbReference>
<evidence type="ECO:0000259" key="3">
    <source>
        <dbReference type="Pfam" id="PF02470"/>
    </source>
</evidence>
<dbReference type="InterPro" id="IPR003399">
    <property type="entry name" value="Mce/MlaD"/>
</dbReference>
<gene>
    <name evidence="4" type="ORF">E6K76_08105</name>
</gene>
<comment type="caution">
    <text evidence="4">The sequence shown here is derived from an EMBL/GenBank/DDBJ whole genome shotgun (WGS) entry which is preliminary data.</text>
</comment>
<proteinExistence type="predicted"/>
<keyword evidence="2" id="KW-1133">Transmembrane helix</keyword>
<evidence type="ECO:0000313" key="4">
    <source>
        <dbReference type="EMBL" id="TMQ58335.1"/>
    </source>
</evidence>
<sequence>MRSEPRRRSRRHPIRRCGSSSRGAPKGLSSPRRGSGMNHTSRRAAIQVGVTGLLALAMLLAGIAWIKEYRLGQKKRVLVARFEEVGNLSEGDPVSVRGVRKGIVREVRLLDQGVRVEFEIDRGVALHPDAKIRVANIGFMGEKFLALDPGSAPGRFDTSNPIPGLFQSGVPEVISGAGELITEATQLSSRLNEFLAAVDPATMERASKNLEKMSSNLSTAVERNQEDLRQAILDFRSAAHQIKTIASTNSDQVSTSIRDFGTASQRLTTLSEQLSVTAGALHRVVERLDNQQGSLGKAIADSSLYVELKETLRNTNDLVKDIKKNPKRYIKIGIF</sequence>
<keyword evidence="2" id="KW-0812">Transmembrane</keyword>
<dbReference type="Pfam" id="PF02470">
    <property type="entry name" value="MlaD"/>
    <property type="match status" value="1"/>
</dbReference>
<accession>A0A538T3Y9</accession>
<dbReference type="PANTHER" id="PTHR33371">
    <property type="entry name" value="INTERMEMBRANE PHOSPHOLIPID TRANSPORT SYSTEM BINDING PROTEIN MLAD-RELATED"/>
    <property type="match status" value="1"/>
</dbReference>
<dbReference type="Proteomes" id="UP000316852">
    <property type="component" value="Unassembled WGS sequence"/>
</dbReference>
<evidence type="ECO:0000256" key="1">
    <source>
        <dbReference type="SAM" id="MobiDB-lite"/>
    </source>
</evidence>
<evidence type="ECO:0000256" key="2">
    <source>
        <dbReference type="SAM" id="Phobius"/>
    </source>
</evidence>
<dbReference type="AlphaFoldDB" id="A0A538T3Y9"/>
<reference evidence="4 5" key="1">
    <citation type="journal article" date="2019" name="Nat. Microbiol.">
        <title>Mediterranean grassland soil C-N compound turnover is dependent on rainfall and depth, and is mediated by genomically divergent microorganisms.</title>
        <authorList>
            <person name="Diamond S."/>
            <person name="Andeer P.F."/>
            <person name="Li Z."/>
            <person name="Crits-Christoph A."/>
            <person name="Burstein D."/>
            <person name="Anantharaman K."/>
            <person name="Lane K.R."/>
            <person name="Thomas B.C."/>
            <person name="Pan C."/>
            <person name="Northen T.R."/>
            <person name="Banfield J.F."/>
        </authorList>
    </citation>
    <scope>NUCLEOTIDE SEQUENCE [LARGE SCALE GENOMIC DNA]</scope>
    <source>
        <strain evidence="4">WS_6</strain>
    </source>
</reference>
<dbReference type="InterPro" id="IPR052336">
    <property type="entry name" value="MlaD_Phospholipid_Transporter"/>
</dbReference>
<feature type="region of interest" description="Disordered" evidence="1">
    <location>
        <begin position="1"/>
        <end position="40"/>
    </location>
</feature>
<dbReference type="PANTHER" id="PTHR33371:SF4">
    <property type="entry name" value="INTERMEMBRANE PHOSPHOLIPID TRANSPORT SYSTEM BINDING PROTEIN MLAD"/>
    <property type="match status" value="1"/>
</dbReference>
<protein>
    <submittedName>
        <fullName evidence="4">MCE family protein</fullName>
    </submittedName>
</protein>
<evidence type="ECO:0000313" key="5">
    <source>
        <dbReference type="Proteomes" id="UP000316852"/>
    </source>
</evidence>
<keyword evidence="2" id="KW-0472">Membrane</keyword>
<feature type="transmembrane region" description="Helical" evidence="2">
    <location>
        <begin position="44"/>
        <end position="66"/>
    </location>
</feature>